<proteinExistence type="predicted"/>
<reference evidence="3" key="1">
    <citation type="submission" date="2016-10" db="EMBL/GenBank/DDBJ databases">
        <authorList>
            <person name="Varghese N."/>
            <person name="Submissions S."/>
        </authorList>
    </citation>
    <scope>NUCLEOTIDE SEQUENCE [LARGE SCALE GENOMIC DNA]</scope>
    <source>
        <strain evidence="3">DSM 17465</strain>
    </source>
</reference>
<keyword evidence="3" id="KW-1185">Reference proteome</keyword>
<dbReference type="RefSeq" id="WP_054783204.1">
    <property type="nucleotide sequence ID" value="NZ_FPBD01000001.1"/>
</dbReference>
<protein>
    <submittedName>
        <fullName evidence="2">Uncharacterized protein</fullName>
    </submittedName>
</protein>
<organism evidence="2 3">
    <name type="scientific">Pseudovibrio denitrificans</name>
    <dbReference type="NCBI Taxonomy" id="258256"/>
    <lineage>
        <taxon>Bacteria</taxon>
        <taxon>Pseudomonadati</taxon>
        <taxon>Pseudomonadota</taxon>
        <taxon>Alphaproteobacteria</taxon>
        <taxon>Hyphomicrobiales</taxon>
        <taxon>Stappiaceae</taxon>
        <taxon>Pseudovibrio</taxon>
    </lineage>
</organism>
<keyword evidence="1" id="KW-0472">Membrane</keyword>
<accession>A0A1I6YIZ9</accession>
<name>A0A1I6YIZ9_9HYPH</name>
<gene>
    <name evidence="2" type="ORF">SAMN05444141_101911</name>
</gene>
<dbReference type="EMBL" id="FPBD01000001">
    <property type="protein sequence ID" value="SFT50465.1"/>
    <property type="molecule type" value="Genomic_DNA"/>
</dbReference>
<evidence type="ECO:0000313" key="3">
    <source>
        <dbReference type="Proteomes" id="UP000183371"/>
    </source>
</evidence>
<sequence>MVYPLAEQRLAEERLNQRQEEAVVLDMTLFAQVVVDTHKSLGATTGGALDLASLPVLLRDLKGGQALLKEIGLNGRYYTKAVNGKTYVVFKGYSALRETLKGTRYLSTSPKVVAFGVGPEALKSAGRSNAIIMITCYVVLDVMTFIMSDEQLYHELFANIITDVAIGTVAMAAGTLAAGMLAGITVIALPAIGVTAGAIAVGMLVGVALTEIDKAFGLREKLGDALYWTGKAVAQGIQKTGEVIQAAHISMRQKVEEFERRSNSFLYRLEREMIWHLGGPDLYHQIYRRY</sequence>
<dbReference type="AlphaFoldDB" id="A0A1I6YIZ9"/>
<feature type="transmembrane region" description="Helical" evidence="1">
    <location>
        <begin position="160"/>
        <end position="181"/>
    </location>
</feature>
<keyword evidence="1" id="KW-0812">Transmembrane</keyword>
<keyword evidence="1" id="KW-1133">Transmembrane helix</keyword>
<feature type="transmembrane region" description="Helical" evidence="1">
    <location>
        <begin position="130"/>
        <end position="148"/>
    </location>
</feature>
<dbReference type="Proteomes" id="UP000183371">
    <property type="component" value="Unassembled WGS sequence"/>
</dbReference>
<evidence type="ECO:0000256" key="1">
    <source>
        <dbReference type="SAM" id="Phobius"/>
    </source>
</evidence>
<feature type="transmembrane region" description="Helical" evidence="1">
    <location>
        <begin position="187"/>
        <end position="209"/>
    </location>
</feature>
<evidence type="ECO:0000313" key="2">
    <source>
        <dbReference type="EMBL" id="SFT50465.1"/>
    </source>
</evidence>